<dbReference type="NCBIfam" id="TIGR00450">
    <property type="entry name" value="mnmE_trmE_thdF"/>
    <property type="match status" value="1"/>
</dbReference>
<dbReference type="CDD" id="cd04164">
    <property type="entry name" value="trmE"/>
    <property type="match status" value="1"/>
</dbReference>
<evidence type="ECO:0000313" key="8">
    <source>
        <dbReference type="EMBL" id="SVA39551.1"/>
    </source>
</evidence>
<dbReference type="PANTHER" id="PTHR42714">
    <property type="entry name" value="TRNA MODIFICATION GTPASE GTPBP3"/>
    <property type="match status" value="1"/>
</dbReference>
<dbReference type="InterPro" id="IPR005225">
    <property type="entry name" value="Small_GTP-bd"/>
</dbReference>
<gene>
    <name evidence="8" type="ORF">METZ01_LOCUS92405</name>
</gene>
<evidence type="ECO:0000259" key="7">
    <source>
        <dbReference type="Pfam" id="PF12631"/>
    </source>
</evidence>
<dbReference type="InterPro" id="IPR027368">
    <property type="entry name" value="MnmE_dom2"/>
</dbReference>
<dbReference type="HAMAP" id="MF_00379">
    <property type="entry name" value="GTPase_MnmE"/>
    <property type="match status" value="1"/>
</dbReference>
<dbReference type="CDD" id="cd14858">
    <property type="entry name" value="TrmE_N"/>
    <property type="match status" value="1"/>
</dbReference>
<name>A0A381VHT6_9ZZZZ</name>
<dbReference type="GO" id="GO:0005737">
    <property type="term" value="C:cytoplasm"/>
    <property type="evidence" value="ECO:0007669"/>
    <property type="project" value="TreeGrafter"/>
</dbReference>
<dbReference type="Gene3D" id="1.20.120.430">
    <property type="entry name" value="tRNA modification GTPase MnmE domain 2"/>
    <property type="match status" value="1"/>
</dbReference>
<dbReference type="GO" id="GO:0003924">
    <property type="term" value="F:GTPase activity"/>
    <property type="evidence" value="ECO:0007669"/>
    <property type="project" value="InterPro"/>
</dbReference>
<dbReference type="GO" id="GO:0030488">
    <property type="term" value="P:tRNA methylation"/>
    <property type="evidence" value="ECO:0007669"/>
    <property type="project" value="TreeGrafter"/>
</dbReference>
<dbReference type="InterPro" id="IPR031168">
    <property type="entry name" value="G_TrmE"/>
</dbReference>
<dbReference type="GO" id="GO:0005525">
    <property type="term" value="F:GTP binding"/>
    <property type="evidence" value="ECO:0007669"/>
    <property type="project" value="UniProtKB-KW"/>
</dbReference>
<dbReference type="InterPro" id="IPR004520">
    <property type="entry name" value="GTPase_MnmE"/>
</dbReference>
<evidence type="ECO:0000256" key="4">
    <source>
        <dbReference type="ARBA" id="ARBA00023134"/>
    </source>
</evidence>
<organism evidence="8">
    <name type="scientific">marine metagenome</name>
    <dbReference type="NCBI Taxonomy" id="408172"/>
    <lineage>
        <taxon>unclassified sequences</taxon>
        <taxon>metagenomes</taxon>
        <taxon>ecological metagenomes</taxon>
    </lineage>
</organism>
<evidence type="ECO:0000256" key="3">
    <source>
        <dbReference type="ARBA" id="ARBA00022741"/>
    </source>
</evidence>
<dbReference type="Pfam" id="PF10396">
    <property type="entry name" value="TrmE_N"/>
    <property type="match status" value="1"/>
</dbReference>
<evidence type="ECO:0000256" key="1">
    <source>
        <dbReference type="ARBA" id="ARBA00011043"/>
    </source>
</evidence>
<comment type="similarity">
    <text evidence="1">Belongs to the TRAFAC class TrmE-Era-EngA-EngB-Septin-like GTPase superfamily. TrmE GTPase family.</text>
</comment>
<feature type="domain" description="GTP-binding protein TrmE N-terminal" evidence="6">
    <location>
        <begin position="3"/>
        <end position="94"/>
    </location>
</feature>
<evidence type="ECO:0000259" key="5">
    <source>
        <dbReference type="Pfam" id="PF01926"/>
    </source>
</evidence>
<dbReference type="Gene3D" id="3.30.1360.120">
    <property type="entry name" value="Probable tRNA modification gtpase trme, domain 1"/>
    <property type="match status" value="1"/>
</dbReference>
<dbReference type="PANTHER" id="PTHR42714:SF2">
    <property type="entry name" value="TRNA MODIFICATION GTPASE GTPBP3, MITOCHONDRIAL"/>
    <property type="match status" value="1"/>
</dbReference>
<dbReference type="GO" id="GO:0002098">
    <property type="term" value="P:tRNA wobble uridine modification"/>
    <property type="evidence" value="ECO:0007669"/>
    <property type="project" value="TreeGrafter"/>
</dbReference>
<dbReference type="Pfam" id="PF12631">
    <property type="entry name" value="MnmE_helical"/>
    <property type="match status" value="1"/>
</dbReference>
<keyword evidence="3" id="KW-0547">Nucleotide-binding</keyword>
<dbReference type="NCBIfam" id="TIGR00231">
    <property type="entry name" value="small_GTP"/>
    <property type="match status" value="1"/>
</dbReference>
<keyword evidence="2" id="KW-0819">tRNA processing</keyword>
<protein>
    <recommendedName>
        <fullName evidence="9">TrmE-type G domain-containing protein</fullName>
    </recommendedName>
</protein>
<dbReference type="AlphaFoldDB" id="A0A381VHT6"/>
<dbReference type="EMBL" id="UINC01008799">
    <property type="protein sequence ID" value="SVA39551.1"/>
    <property type="molecule type" value="Genomic_DNA"/>
</dbReference>
<dbReference type="SUPFAM" id="SSF52540">
    <property type="entry name" value="P-loop containing nucleoside triphosphate hydrolases"/>
    <property type="match status" value="1"/>
</dbReference>
<feature type="domain" description="MnmE helical" evidence="7">
    <location>
        <begin position="97"/>
        <end position="411"/>
    </location>
</feature>
<feature type="domain" description="G" evidence="5">
    <location>
        <begin position="193"/>
        <end position="282"/>
    </location>
</feature>
<evidence type="ECO:0000256" key="2">
    <source>
        <dbReference type="ARBA" id="ARBA00022694"/>
    </source>
</evidence>
<dbReference type="Pfam" id="PF01926">
    <property type="entry name" value="MMR_HSR1"/>
    <property type="match status" value="1"/>
</dbReference>
<proteinExistence type="inferred from homology"/>
<keyword evidence="4" id="KW-0342">GTP-binding</keyword>
<dbReference type="Gene3D" id="3.40.50.300">
    <property type="entry name" value="P-loop containing nucleotide triphosphate hydrolases"/>
    <property type="match status" value="1"/>
</dbReference>
<sequence length="414" mass="45355">MSLELANKLSRSKTSFIDRQAMFLPIYIENSEIIDDAIYTFYKSPASYTGEDIIEISCHGNPVIVGSVLDRLCHYGARVALPGEYTKRAFINGKMDLVQAESVGLLVSAKSKDAAKQQSKNLSGALSRSVSKIRDDLLYCLSTLEYEFDVSENNSTVDVFLNNSLKLINNNIILVRDLLGSYVRGKAYQQGIRVVICGQTNAGKSTLMNALLGSNRSITSEIAGTTRDTITSDLVVGGVPITLVDTAGLRDPETPIEEDGVARAWKEIHRSGLIISVYSSDTQRIDYNNDAACLYVYNKVDIERPQSEDKDALPVSALCGTGIANLWKKIENTVLSLSYTGSDVLVNTARQKESLRLCLDSMVHTKTYLENGSYELELAAFELGSAISSLDSFLGKITSQDVLDRVFANFCVGK</sequence>
<dbReference type="InterPro" id="IPR025867">
    <property type="entry name" value="MnmE_helical"/>
</dbReference>
<evidence type="ECO:0008006" key="9">
    <source>
        <dbReference type="Google" id="ProtNLM"/>
    </source>
</evidence>
<dbReference type="InterPro" id="IPR027266">
    <property type="entry name" value="TrmE/GcvT-like"/>
</dbReference>
<dbReference type="InterPro" id="IPR027417">
    <property type="entry name" value="P-loop_NTPase"/>
</dbReference>
<evidence type="ECO:0000259" key="6">
    <source>
        <dbReference type="Pfam" id="PF10396"/>
    </source>
</evidence>
<accession>A0A381VHT6</accession>
<dbReference type="InterPro" id="IPR018948">
    <property type="entry name" value="GTP-bd_TrmE_N"/>
</dbReference>
<reference evidence="8" key="1">
    <citation type="submission" date="2018-05" db="EMBL/GenBank/DDBJ databases">
        <authorList>
            <person name="Lanie J.A."/>
            <person name="Ng W.-L."/>
            <person name="Kazmierczak K.M."/>
            <person name="Andrzejewski T.M."/>
            <person name="Davidsen T.M."/>
            <person name="Wayne K.J."/>
            <person name="Tettelin H."/>
            <person name="Glass J.I."/>
            <person name="Rusch D."/>
            <person name="Podicherti R."/>
            <person name="Tsui H.-C.T."/>
            <person name="Winkler M.E."/>
        </authorList>
    </citation>
    <scope>NUCLEOTIDE SEQUENCE</scope>
</reference>
<dbReference type="InterPro" id="IPR006073">
    <property type="entry name" value="GTP-bd"/>
</dbReference>